<dbReference type="OrthoDB" id="5918941at2759"/>
<dbReference type="CDD" id="cd15505">
    <property type="entry name" value="PHD_ING"/>
    <property type="match status" value="1"/>
</dbReference>
<dbReference type="Pfam" id="PF09588">
    <property type="entry name" value="YqaJ"/>
    <property type="match status" value="1"/>
</dbReference>
<feature type="domain" description="PHD-type" evidence="5">
    <location>
        <begin position="343"/>
        <end position="390"/>
    </location>
</feature>
<comment type="caution">
    <text evidence="6">The sequence shown here is derived from an EMBL/GenBank/DDBJ whole genome shotgun (WGS) entry which is preliminary data.</text>
</comment>
<reference evidence="6 7" key="1">
    <citation type="journal article" date="2020" name="Cell">
        <title>Large-Scale Comparative Analyses of Tick Genomes Elucidate Their Genetic Diversity and Vector Capacities.</title>
        <authorList>
            <consortium name="Tick Genome and Microbiome Consortium (TIGMIC)"/>
            <person name="Jia N."/>
            <person name="Wang J."/>
            <person name="Shi W."/>
            <person name="Du L."/>
            <person name="Sun Y."/>
            <person name="Zhan W."/>
            <person name="Jiang J.F."/>
            <person name="Wang Q."/>
            <person name="Zhang B."/>
            <person name="Ji P."/>
            <person name="Bell-Sakyi L."/>
            <person name="Cui X.M."/>
            <person name="Yuan T.T."/>
            <person name="Jiang B.G."/>
            <person name="Yang W.F."/>
            <person name="Lam T.T."/>
            <person name="Chang Q.C."/>
            <person name="Ding S.J."/>
            <person name="Wang X.J."/>
            <person name="Zhu J.G."/>
            <person name="Ruan X.D."/>
            <person name="Zhao L."/>
            <person name="Wei J.T."/>
            <person name="Ye R.Z."/>
            <person name="Que T.C."/>
            <person name="Du C.H."/>
            <person name="Zhou Y.H."/>
            <person name="Cheng J.X."/>
            <person name="Dai P.F."/>
            <person name="Guo W.B."/>
            <person name="Han X.H."/>
            <person name="Huang E.J."/>
            <person name="Li L.F."/>
            <person name="Wei W."/>
            <person name="Gao Y.C."/>
            <person name="Liu J.Z."/>
            <person name="Shao H.Z."/>
            <person name="Wang X."/>
            <person name="Wang C.C."/>
            <person name="Yang T.C."/>
            <person name="Huo Q.B."/>
            <person name="Li W."/>
            <person name="Chen H.Y."/>
            <person name="Chen S.E."/>
            <person name="Zhou L.G."/>
            <person name="Ni X.B."/>
            <person name="Tian J.H."/>
            <person name="Sheng Y."/>
            <person name="Liu T."/>
            <person name="Pan Y.S."/>
            <person name="Xia L.Y."/>
            <person name="Li J."/>
            <person name="Zhao F."/>
            <person name="Cao W.C."/>
        </authorList>
    </citation>
    <scope>NUCLEOTIDE SEQUENCE [LARGE SCALE GENOMIC DNA]</scope>
    <source>
        <strain evidence="6">HaeL-2018</strain>
    </source>
</reference>
<evidence type="ECO:0000256" key="4">
    <source>
        <dbReference type="PROSITE-ProRule" id="PRU00146"/>
    </source>
</evidence>
<dbReference type="InterPro" id="IPR011011">
    <property type="entry name" value="Znf_FYVE_PHD"/>
</dbReference>
<dbReference type="OMA" id="IELTCCK"/>
<keyword evidence="3" id="KW-0862">Zinc</keyword>
<keyword evidence="7" id="KW-1185">Reference proteome</keyword>
<keyword evidence="2 4" id="KW-0863">Zinc-finger</keyword>
<dbReference type="InterPro" id="IPR019787">
    <property type="entry name" value="Znf_PHD-finger"/>
</dbReference>
<dbReference type="SUPFAM" id="SSF52980">
    <property type="entry name" value="Restriction endonuclease-like"/>
    <property type="match status" value="1"/>
</dbReference>
<evidence type="ECO:0000259" key="5">
    <source>
        <dbReference type="PROSITE" id="PS50016"/>
    </source>
</evidence>
<dbReference type="PROSITE" id="PS50016">
    <property type="entry name" value="ZF_PHD_2"/>
    <property type="match status" value="1"/>
</dbReference>
<organism evidence="6 7">
    <name type="scientific">Haemaphysalis longicornis</name>
    <name type="common">Bush tick</name>
    <dbReference type="NCBI Taxonomy" id="44386"/>
    <lineage>
        <taxon>Eukaryota</taxon>
        <taxon>Metazoa</taxon>
        <taxon>Ecdysozoa</taxon>
        <taxon>Arthropoda</taxon>
        <taxon>Chelicerata</taxon>
        <taxon>Arachnida</taxon>
        <taxon>Acari</taxon>
        <taxon>Parasitiformes</taxon>
        <taxon>Ixodida</taxon>
        <taxon>Ixodoidea</taxon>
        <taxon>Ixodidae</taxon>
        <taxon>Haemaphysalinae</taxon>
        <taxon>Haemaphysalis</taxon>
    </lineage>
</organism>
<evidence type="ECO:0000313" key="7">
    <source>
        <dbReference type="Proteomes" id="UP000821853"/>
    </source>
</evidence>
<dbReference type="SMART" id="SM00249">
    <property type="entry name" value="PHD"/>
    <property type="match status" value="1"/>
</dbReference>
<dbReference type="Gene3D" id="3.30.40.10">
    <property type="entry name" value="Zinc/RING finger domain, C3HC4 (zinc finger)"/>
    <property type="match status" value="1"/>
</dbReference>
<dbReference type="EMBL" id="JABSTR010000005">
    <property type="protein sequence ID" value="KAH9371973.1"/>
    <property type="molecule type" value="Genomic_DNA"/>
</dbReference>
<dbReference type="InterPro" id="IPR019786">
    <property type="entry name" value="Zinc_finger_PHD-type_CS"/>
</dbReference>
<dbReference type="PROSITE" id="PS01359">
    <property type="entry name" value="ZF_PHD_1"/>
    <property type="match status" value="1"/>
</dbReference>
<dbReference type="InterPro" id="IPR019080">
    <property type="entry name" value="YqaJ_viral_recombinase"/>
</dbReference>
<dbReference type="AlphaFoldDB" id="A0A9J6G9H1"/>
<name>A0A9J6G9H1_HAELO</name>
<dbReference type="VEuPathDB" id="VectorBase:HLOH_041259"/>
<dbReference type="PANTHER" id="PTHR47526">
    <property type="entry name" value="ATP-DEPENDENT DNA HELICASE"/>
    <property type="match status" value="1"/>
</dbReference>
<dbReference type="GO" id="GO:0008270">
    <property type="term" value="F:zinc ion binding"/>
    <property type="evidence" value="ECO:0007669"/>
    <property type="project" value="UniProtKB-KW"/>
</dbReference>
<dbReference type="InterPro" id="IPR011335">
    <property type="entry name" value="Restrct_endonuc-II-like"/>
</dbReference>
<accession>A0A9J6G9H1</accession>
<dbReference type="Proteomes" id="UP000821853">
    <property type="component" value="Chromosome 3"/>
</dbReference>
<evidence type="ECO:0000256" key="2">
    <source>
        <dbReference type="ARBA" id="ARBA00022771"/>
    </source>
</evidence>
<dbReference type="InterPro" id="IPR011604">
    <property type="entry name" value="PDDEXK-like_dom_sf"/>
</dbReference>
<dbReference type="PANTHER" id="PTHR47526:SF4">
    <property type="entry name" value="SWIM-TYPE DOMAIN-CONTAINING PROTEIN"/>
    <property type="match status" value="1"/>
</dbReference>
<dbReference type="InterPro" id="IPR013083">
    <property type="entry name" value="Znf_RING/FYVE/PHD"/>
</dbReference>
<dbReference type="SUPFAM" id="SSF57903">
    <property type="entry name" value="FYVE/PHD zinc finger"/>
    <property type="match status" value="1"/>
</dbReference>
<evidence type="ECO:0000313" key="6">
    <source>
        <dbReference type="EMBL" id="KAH9371973.1"/>
    </source>
</evidence>
<evidence type="ECO:0000256" key="1">
    <source>
        <dbReference type="ARBA" id="ARBA00022723"/>
    </source>
</evidence>
<dbReference type="InterPro" id="IPR001965">
    <property type="entry name" value="Znf_PHD"/>
</dbReference>
<dbReference type="Gene3D" id="3.90.320.10">
    <property type="match status" value="1"/>
</dbReference>
<proteinExistence type="predicted"/>
<keyword evidence="1" id="KW-0479">Metal-binding</keyword>
<gene>
    <name evidence="6" type="ORF">HPB48_017383</name>
</gene>
<dbReference type="CDD" id="cd22343">
    <property type="entry name" value="PDDEXK_lambda_exonuclease-like"/>
    <property type="match status" value="1"/>
</dbReference>
<sequence>MLSEYARKLPASVRSRYAEKVLMCGGKDPLSLSVDETVTDTSAYPKVEECDVKDYLVGKTSFITREQFKAHKSLESHNYLTSGWVQEPRLKVLQNSDVVVIGKVLHLIEEETRAQSSCRKWFSFRAGRVTASCAKAACSTSIEDPSPSLVQRICYPSQGTFTTVATTWGIDNEPRARAQYVEAMTSQHENFKCNESGVHISFDHQFLAATPDGVVSCDCCGTGVLEVKCPYSLRDCTIIELTCCKSSSISLPDGDALQLKRKHAHFWQVQMQMFVCQVKYADYVVWTTKEIFIERIFLDDDFCARMLLKSTHFFKRVLLPELRYKYTSHPVQHQTNENVENEDVYCLCNGPEYGKMVMCDNPQCKRKWYHFACIGMKKAPQGQWLCKDCK</sequence>
<dbReference type="GO" id="GO:0006281">
    <property type="term" value="P:DNA repair"/>
    <property type="evidence" value="ECO:0007669"/>
    <property type="project" value="UniProtKB-ARBA"/>
</dbReference>
<protein>
    <recommendedName>
        <fullName evidence="5">PHD-type domain-containing protein</fullName>
    </recommendedName>
</protein>
<evidence type="ECO:0000256" key="3">
    <source>
        <dbReference type="ARBA" id="ARBA00022833"/>
    </source>
</evidence>